<dbReference type="InterPro" id="IPR000073">
    <property type="entry name" value="AB_hydrolase_1"/>
</dbReference>
<proteinExistence type="predicted"/>
<protein>
    <submittedName>
        <fullName evidence="2">Alpha/beta-hydrolase</fullName>
    </submittedName>
</protein>
<dbReference type="EMBL" id="MU155146">
    <property type="protein sequence ID" value="KAF9484137.1"/>
    <property type="molecule type" value="Genomic_DNA"/>
</dbReference>
<sequence length="342" mass="38403">MATLTVSNDVTFHYTDSGPADQSQYTTIVMVHGLCFNSEIFGRLSPLAKAHGLRIISVARRGYLSSTPYTPDEKEVLYNGSVEQQSIFLHSQGVLLALFVDAVIQKYSISEAGGIAILGWSMGNIFAMAMLAAVHTLPPDVKERLQRHLRSYICFDAPNVALGIPFQEGSYSPLADPNIPPQERIDAFKIWVSGYFQHGDLSKKDFAQLNQRDFETNARKPTVSTMSPEESTSIFDGLTGAEFDGPVISPGNFEGILRSLTSKALFDPEIRHEWSRLRIHFMYGEKTIWLVISSMWELEERARQAGIDYEFVTGANHFLMWDEPETFLISLDKIIMKPHIES</sequence>
<comment type="caution">
    <text evidence="2">The sequence shown here is derived from an EMBL/GenBank/DDBJ whole genome shotgun (WGS) entry which is preliminary data.</text>
</comment>
<keyword evidence="3" id="KW-1185">Reference proteome</keyword>
<evidence type="ECO:0000313" key="2">
    <source>
        <dbReference type="EMBL" id="KAF9484137.1"/>
    </source>
</evidence>
<dbReference type="Pfam" id="PF12697">
    <property type="entry name" value="Abhydrolase_6"/>
    <property type="match status" value="1"/>
</dbReference>
<organism evidence="2 3">
    <name type="scientific">Pholiota conissans</name>
    <dbReference type="NCBI Taxonomy" id="109636"/>
    <lineage>
        <taxon>Eukaryota</taxon>
        <taxon>Fungi</taxon>
        <taxon>Dikarya</taxon>
        <taxon>Basidiomycota</taxon>
        <taxon>Agaricomycotina</taxon>
        <taxon>Agaricomycetes</taxon>
        <taxon>Agaricomycetidae</taxon>
        <taxon>Agaricales</taxon>
        <taxon>Agaricineae</taxon>
        <taxon>Strophariaceae</taxon>
        <taxon>Pholiota</taxon>
    </lineage>
</organism>
<reference evidence="2" key="1">
    <citation type="submission" date="2020-11" db="EMBL/GenBank/DDBJ databases">
        <authorList>
            <consortium name="DOE Joint Genome Institute"/>
            <person name="Ahrendt S."/>
            <person name="Riley R."/>
            <person name="Andreopoulos W."/>
            <person name="Labutti K."/>
            <person name="Pangilinan J."/>
            <person name="Ruiz-Duenas F.J."/>
            <person name="Barrasa J.M."/>
            <person name="Sanchez-Garcia M."/>
            <person name="Camarero S."/>
            <person name="Miyauchi S."/>
            <person name="Serrano A."/>
            <person name="Linde D."/>
            <person name="Babiker R."/>
            <person name="Drula E."/>
            <person name="Ayuso-Fernandez I."/>
            <person name="Pacheco R."/>
            <person name="Padilla G."/>
            <person name="Ferreira P."/>
            <person name="Barriuso J."/>
            <person name="Kellner H."/>
            <person name="Castanera R."/>
            <person name="Alfaro M."/>
            <person name="Ramirez L."/>
            <person name="Pisabarro A.G."/>
            <person name="Kuo A."/>
            <person name="Tritt A."/>
            <person name="Lipzen A."/>
            <person name="He G."/>
            <person name="Yan M."/>
            <person name="Ng V."/>
            <person name="Cullen D."/>
            <person name="Martin F."/>
            <person name="Rosso M.-N."/>
            <person name="Henrissat B."/>
            <person name="Hibbett D."/>
            <person name="Martinez A.T."/>
            <person name="Grigoriev I.V."/>
        </authorList>
    </citation>
    <scope>NUCLEOTIDE SEQUENCE</scope>
    <source>
        <strain evidence="2">CIRM-BRFM 674</strain>
    </source>
</reference>
<name>A0A9P5Z9L4_9AGAR</name>
<dbReference type="Proteomes" id="UP000807469">
    <property type="component" value="Unassembled WGS sequence"/>
</dbReference>
<gene>
    <name evidence="2" type="ORF">BDN70DRAFT_826042</name>
</gene>
<feature type="domain" description="AB hydrolase-1" evidence="1">
    <location>
        <begin position="28"/>
        <end position="327"/>
    </location>
</feature>
<accession>A0A9P5Z9L4</accession>
<evidence type="ECO:0000259" key="1">
    <source>
        <dbReference type="Pfam" id="PF12697"/>
    </source>
</evidence>
<dbReference type="AlphaFoldDB" id="A0A9P5Z9L4"/>
<dbReference type="OrthoDB" id="3251587at2759"/>
<dbReference type="Gene3D" id="3.40.50.1820">
    <property type="entry name" value="alpha/beta hydrolase"/>
    <property type="match status" value="1"/>
</dbReference>
<dbReference type="SUPFAM" id="SSF53474">
    <property type="entry name" value="alpha/beta-Hydrolases"/>
    <property type="match status" value="1"/>
</dbReference>
<dbReference type="InterPro" id="IPR029058">
    <property type="entry name" value="AB_hydrolase_fold"/>
</dbReference>
<evidence type="ECO:0000313" key="3">
    <source>
        <dbReference type="Proteomes" id="UP000807469"/>
    </source>
</evidence>